<comment type="caution">
    <text evidence="1">The sequence shown here is derived from an EMBL/GenBank/DDBJ whole genome shotgun (WGS) entry which is preliminary data.</text>
</comment>
<dbReference type="SUPFAM" id="SSF48371">
    <property type="entry name" value="ARM repeat"/>
    <property type="match status" value="1"/>
</dbReference>
<dbReference type="EMBL" id="STFF01000003">
    <property type="protein sequence ID" value="THU39760.1"/>
    <property type="molecule type" value="Genomic_DNA"/>
</dbReference>
<keyword evidence="3" id="KW-1185">Reference proteome</keyword>
<protein>
    <submittedName>
        <fullName evidence="1">HEAT repeat domain-containing protein</fullName>
    </submittedName>
</protein>
<proteinExistence type="predicted"/>
<accession>A0A4S8HVU0</accession>
<organism evidence="1 3">
    <name type="scientific">Niastella caeni</name>
    <dbReference type="NCBI Taxonomy" id="2569763"/>
    <lineage>
        <taxon>Bacteria</taxon>
        <taxon>Pseudomonadati</taxon>
        <taxon>Bacteroidota</taxon>
        <taxon>Chitinophagia</taxon>
        <taxon>Chitinophagales</taxon>
        <taxon>Chitinophagaceae</taxon>
        <taxon>Niastella</taxon>
    </lineage>
</organism>
<dbReference type="RefSeq" id="WP_136577889.1">
    <property type="nucleotide sequence ID" value="NZ_STFF01000003.1"/>
</dbReference>
<gene>
    <name evidence="1" type="ORF">FAM09_14805</name>
    <name evidence="2" type="ORF">FAM09_14825</name>
</gene>
<evidence type="ECO:0000313" key="1">
    <source>
        <dbReference type="EMBL" id="THU39757.1"/>
    </source>
</evidence>
<dbReference type="InterPro" id="IPR011989">
    <property type="entry name" value="ARM-like"/>
</dbReference>
<evidence type="ECO:0000313" key="3">
    <source>
        <dbReference type="Proteomes" id="UP000306918"/>
    </source>
</evidence>
<sequence length="232" mass="26186">MTRPDTLYGLDIPYDKPVDELVQLTKEPPPVCWNAYTALALNSSDKAINALSGLLTNQDWTHLRSAIEAIGKNEKGIQLEDKLLAYLDNPHQFVVTAAINALSNLKSAKAHNKIKLLTKAENIEVCKTAITALSNIWSVSDFDFLLQLDKLTRDESVRKSIGFVLAEHVDKNNWNDFFTHYNSDSIARHREWSLCFAGEFANDEKLIEPFLNDKDGHIRKRAQAFIKTTKSA</sequence>
<dbReference type="AlphaFoldDB" id="A0A4S8HVU0"/>
<reference evidence="1 3" key="1">
    <citation type="submission" date="2019-04" db="EMBL/GenBank/DDBJ databases">
        <title>Niastella caeni sp. nov., isolated from activated sludge.</title>
        <authorList>
            <person name="Sheng M."/>
        </authorList>
    </citation>
    <scope>NUCLEOTIDE SEQUENCE [LARGE SCALE GENOMIC DNA]</scope>
    <source>
        <strain evidence="1 3">HX-2-15</strain>
    </source>
</reference>
<name>A0A4S8HVU0_9BACT</name>
<dbReference type="EMBL" id="STFF01000003">
    <property type="protein sequence ID" value="THU39757.1"/>
    <property type="molecule type" value="Genomic_DNA"/>
</dbReference>
<dbReference type="Gene3D" id="1.25.10.10">
    <property type="entry name" value="Leucine-rich Repeat Variant"/>
    <property type="match status" value="1"/>
</dbReference>
<dbReference type="Proteomes" id="UP000306918">
    <property type="component" value="Unassembled WGS sequence"/>
</dbReference>
<evidence type="ECO:0000313" key="2">
    <source>
        <dbReference type="EMBL" id="THU39760.1"/>
    </source>
</evidence>
<dbReference type="InterPro" id="IPR016024">
    <property type="entry name" value="ARM-type_fold"/>
</dbReference>
<dbReference type="OrthoDB" id="9884851at2"/>